<keyword evidence="1" id="KW-1133">Transmembrane helix</keyword>
<feature type="domain" description="Guanylate cyclase" evidence="2">
    <location>
        <begin position="173"/>
        <end position="302"/>
    </location>
</feature>
<dbReference type="GO" id="GO:0009190">
    <property type="term" value="P:cyclic nucleotide biosynthetic process"/>
    <property type="evidence" value="ECO:0007669"/>
    <property type="project" value="InterPro"/>
</dbReference>
<keyword evidence="1" id="KW-0472">Membrane</keyword>
<dbReference type="Gene3D" id="3.30.70.1230">
    <property type="entry name" value="Nucleotide cyclase"/>
    <property type="match status" value="1"/>
</dbReference>
<dbReference type="CDD" id="cd07302">
    <property type="entry name" value="CHD"/>
    <property type="match status" value="1"/>
</dbReference>
<evidence type="ECO:0000313" key="4">
    <source>
        <dbReference type="Proteomes" id="UP000289411"/>
    </source>
</evidence>
<keyword evidence="1" id="KW-0812">Transmembrane</keyword>
<dbReference type="PROSITE" id="PS50125">
    <property type="entry name" value="GUANYLATE_CYCLASE_2"/>
    <property type="match status" value="1"/>
</dbReference>
<protein>
    <submittedName>
        <fullName evidence="3">Adenylate/guanylate cyclase domain-containing protein</fullName>
    </submittedName>
</protein>
<reference evidence="3 4" key="1">
    <citation type="submission" date="2018-09" db="EMBL/GenBank/DDBJ databases">
        <authorList>
            <person name="Grouzdev D.S."/>
            <person name="Krutkina M.S."/>
        </authorList>
    </citation>
    <scope>NUCLEOTIDE SEQUENCE [LARGE SCALE GENOMIC DNA]</scope>
    <source>
        <strain evidence="3 4">RmlP001</strain>
    </source>
</reference>
<dbReference type="PANTHER" id="PTHR43081">
    <property type="entry name" value="ADENYLATE CYCLASE, TERMINAL-DIFFERENTIATION SPECIFIC-RELATED"/>
    <property type="match status" value="1"/>
</dbReference>
<evidence type="ECO:0000313" key="3">
    <source>
        <dbReference type="EMBL" id="RYB04118.1"/>
    </source>
</evidence>
<dbReference type="InterPro" id="IPR001054">
    <property type="entry name" value="A/G_cyclase"/>
</dbReference>
<dbReference type="Proteomes" id="UP000289411">
    <property type="component" value="Unassembled WGS sequence"/>
</dbReference>
<proteinExistence type="predicted"/>
<name>A0A4Q2RC76_9HYPH</name>
<accession>A0A4Q2RC76</accession>
<reference evidence="3 4" key="2">
    <citation type="submission" date="2019-02" db="EMBL/GenBank/DDBJ databases">
        <title>'Lichenibacterium ramalinii' gen. nov. sp. nov., 'Lichenibacterium minor' gen. nov. sp. nov.</title>
        <authorList>
            <person name="Pankratov T."/>
        </authorList>
    </citation>
    <scope>NUCLEOTIDE SEQUENCE [LARGE SCALE GENOMIC DNA]</scope>
    <source>
        <strain evidence="3 4">RmlP001</strain>
    </source>
</reference>
<feature type="transmembrane region" description="Helical" evidence="1">
    <location>
        <begin position="21"/>
        <end position="40"/>
    </location>
</feature>
<dbReference type="EMBL" id="QYBC01000011">
    <property type="protein sequence ID" value="RYB04118.1"/>
    <property type="molecule type" value="Genomic_DNA"/>
</dbReference>
<feature type="transmembrane region" description="Helical" evidence="1">
    <location>
        <begin position="52"/>
        <end position="72"/>
    </location>
</feature>
<dbReference type="PANTHER" id="PTHR43081:SF1">
    <property type="entry name" value="ADENYLATE CYCLASE, TERMINAL-DIFFERENTIATION SPECIFIC"/>
    <property type="match status" value="1"/>
</dbReference>
<feature type="transmembrane region" description="Helical" evidence="1">
    <location>
        <begin position="123"/>
        <end position="144"/>
    </location>
</feature>
<dbReference type="Pfam" id="PF00211">
    <property type="entry name" value="Guanylate_cyc"/>
    <property type="match status" value="1"/>
</dbReference>
<dbReference type="AlphaFoldDB" id="A0A4Q2RC76"/>
<dbReference type="GO" id="GO:0035556">
    <property type="term" value="P:intracellular signal transduction"/>
    <property type="evidence" value="ECO:0007669"/>
    <property type="project" value="InterPro"/>
</dbReference>
<dbReference type="RefSeq" id="WP_129219814.1">
    <property type="nucleotide sequence ID" value="NZ_QYBC01000011.1"/>
</dbReference>
<dbReference type="GO" id="GO:0004016">
    <property type="term" value="F:adenylate cyclase activity"/>
    <property type="evidence" value="ECO:0007669"/>
    <property type="project" value="UniProtKB-ARBA"/>
</dbReference>
<sequence>MTTRAALRRFPVVAVLRLPWAALRFWAGILTASTAAGLLYGSVSAGGRPQIGAVYGFCCGGAVMLFEQGLVWPALRDRLRRLPWLASVAAAEAAYLAMTWIGGAVAGLLLVTTGALHQSLAGAMVLGPVTTLYALAVSGLVITLTRMRDLIGAEAFRNILLGRYHRPVEEERIFAFIDLIGSTAYAQTHGDLAAQRYLGAIFAALAEPVRRHGGAIDDYVGDMALITWPLASGVRGARCIACIFACLDAVARDAEAWHRDFGEVPRFRAALHGGEVVTAEIGVDRHKISYFGDVVNTTGRIEALCRTLDAPLLISADLLGRIPALPAGIRARPLGAHAVKGRGQMLTVFGLEVGEPDGIGAGSGATLAVLGEAV</sequence>
<comment type="caution">
    <text evidence="3">The sequence shown here is derived from an EMBL/GenBank/DDBJ whole genome shotgun (WGS) entry which is preliminary data.</text>
</comment>
<organism evidence="3 4">
    <name type="scientific">Lichenibacterium ramalinae</name>
    <dbReference type="NCBI Taxonomy" id="2316527"/>
    <lineage>
        <taxon>Bacteria</taxon>
        <taxon>Pseudomonadati</taxon>
        <taxon>Pseudomonadota</taxon>
        <taxon>Alphaproteobacteria</taxon>
        <taxon>Hyphomicrobiales</taxon>
        <taxon>Lichenihabitantaceae</taxon>
        <taxon>Lichenibacterium</taxon>
    </lineage>
</organism>
<keyword evidence="4" id="KW-1185">Reference proteome</keyword>
<gene>
    <name evidence="3" type="ORF">D3272_13925</name>
</gene>
<dbReference type="InterPro" id="IPR029787">
    <property type="entry name" value="Nucleotide_cyclase"/>
</dbReference>
<evidence type="ECO:0000259" key="2">
    <source>
        <dbReference type="PROSITE" id="PS50125"/>
    </source>
</evidence>
<dbReference type="OrthoDB" id="9768499at2"/>
<dbReference type="InterPro" id="IPR050697">
    <property type="entry name" value="Adenylyl/Guanylyl_Cyclase_3/4"/>
</dbReference>
<evidence type="ECO:0000256" key="1">
    <source>
        <dbReference type="SAM" id="Phobius"/>
    </source>
</evidence>
<feature type="transmembrane region" description="Helical" evidence="1">
    <location>
        <begin position="84"/>
        <end position="111"/>
    </location>
</feature>
<dbReference type="SUPFAM" id="SSF55073">
    <property type="entry name" value="Nucleotide cyclase"/>
    <property type="match status" value="1"/>
</dbReference>